<keyword evidence="1" id="KW-1133">Transmembrane helix</keyword>
<name>A4Q7X4_MESH7</name>
<protein>
    <recommendedName>
        <fullName evidence="4">Transmembrane protein</fullName>
    </recommendedName>
</protein>
<evidence type="ECO:0000313" key="2">
    <source>
        <dbReference type="EMBL" id="ABP01122.1"/>
    </source>
</evidence>
<reference evidence="2 3" key="1">
    <citation type="journal article" date="2005" name="J. Bacteriol.">
        <title>Swine and poultry pathogens: the complete genome sequences of two strains of Mycoplasma hyopneumoniae and a strain of Mycoplasma synoviae.</title>
        <authorList>
            <person name="Vasconcelos A.T."/>
            <person name="Ferreira H.B."/>
            <person name="Bizarro C.V."/>
            <person name="Bonatto S.L."/>
            <person name="Carvalho M.O."/>
            <person name="Pinto P.M."/>
            <person name="Almeida D.F."/>
            <person name="Almeida L.G."/>
            <person name="Almeida R."/>
            <person name="Alves-Filho L."/>
            <person name="Assuncao E.N."/>
            <person name="Azevedo V.A."/>
            <person name="Bogo M.R."/>
            <person name="Brigido M.M."/>
            <person name="Brocchi M."/>
            <person name="Burity H.A."/>
            <person name="Camargo A.A."/>
            <person name="Camargo S.S."/>
            <person name="Carepo M.S."/>
            <person name="Carraro D.M."/>
            <person name="de Mattos Cascardo J.C."/>
            <person name="Castro L.A."/>
            <person name="Cavalcanti G."/>
            <person name="Chemale G."/>
            <person name="Collevatti R.G."/>
            <person name="Cunha C.W."/>
            <person name="Dallagiovanna B."/>
            <person name="Dambros B.P."/>
            <person name="Dellagostin O.A."/>
            <person name="Falcao C."/>
            <person name="Fantinatti-Garboggini F."/>
            <person name="Felipe M.S."/>
            <person name="Fiorentin L."/>
            <person name="Franco G.R."/>
            <person name="Freitas N.S."/>
            <person name="Frias D."/>
            <person name="Grangeiro T.B."/>
            <person name="Grisard E.C."/>
            <person name="Guimaraes C.T."/>
            <person name="Hungria M."/>
            <person name="Jardim S.N."/>
            <person name="Krieger M.A."/>
            <person name="Laurino J.P."/>
            <person name="Lima L.F."/>
            <person name="Lopes M.I."/>
            <person name="Loreto E.L."/>
            <person name="Madeira H.M."/>
            <person name="Manfio G.P."/>
            <person name="Maranhao A.Q."/>
            <person name="Martinkovics C.T."/>
            <person name="Medeiros S.R."/>
            <person name="Moreira M.A."/>
            <person name="Neiva M."/>
            <person name="Ramalho-Neto C.E."/>
            <person name="Nicolas M.F."/>
            <person name="Oliveira S.C."/>
            <person name="Paixao R.F."/>
            <person name="Pedrosa F.O."/>
            <person name="Pena S.D."/>
            <person name="Pereira M."/>
            <person name="Pereira-Ferrari L."/>
            <person name="Piffer I."/>
            <person name="Pinto L.S."/>
            <person name="Potrich D.P."/>
            <person name="Salim A.C."/>
            <person name="Santos F.R."/>
            <person name="Schmitt R."/>
            <person name="Schneider M.P."/>
            <person name="Schrank A."/>
            <person name="Schrank I.S."/>
            <person name="Schuck A.F."/>
            <person name="Seuanez H.N."/>
            <person name="Silva D.W."/>
            <person name="Silva R."/>
            <person name="Silva S.C."/>
            <person name="Soares C.M."/>
            <person name="Souza K.R."/>
            <person name="Souza R.C."/>
            <person name="Staats C.C."/>
            <person name="Steffens M.B."/>
            <person name="Teixeira S.M."/>
            <person name="Urmenyi T.P."/>
            <person name="Vainstein M.H."/>
            <person name="Zuccherato L.W."/>
            <person name="Simpson A.J."/>
            <person name="Zaha A."/>
        </authorList>
    </citation>
    <scope>NUCLEOTIDE SEQUENCE [LARGE SCALE GENOMIC DNA]</scope>
    <source>
        <strain evidence="2 3">7448</strain>
    </source>
</reference>
<feature type="transmembrane region" description="Helical" evidence="1">
    <location>
        <begin position="101"/>
        <end position="122"/>
    </location>
</feature>
<sequence length="127" mass="14830">MIYCCPFSRFLSLKLVFWDAIFVSAWTICSWLSPPNFLYLTFSFWLSKKSSSFSVFWLFSLFAPRKSRPNSISNSASFFVLFVRLRLVILAVFGIVENCFFSFVASNFALKGIVLAWVWLAWKVDTW</sequence>
<accession>A4Q7X4</accession>
<evidence type="ECO:0000313" key="3">
    <source>
        <dbReference type="Proteomes" id="UP000000553"/>
    </source>
</evidence>
<dbReference type="HOGENOM" id="CLU_1968090_0_0_14"/>
<feature type="transmembrane region" description="Helical" evidence="1">
    <location>
        <begin position="75"/>
        <end position="95"/>
    </location>
</feature>
<evidence type="ECO:0000256" key="1">
    <source>
        <dbReference type="SAM" id="Phobius"/>
    </source>
</evidence>
<dbReference type="AlphaFoldDB" id="A4Q7X4"/>
<organism evidence="2 3">
    <name type="scientific">Mesomycoplasma hyopneumoniae (strain 7448)</name>
    <name type="common">Mycoplasma hyopneumoniae</name>
    <dbReference type="NCBI Taxonomy" id="262722"/>
    <lineage>
        <taxon>Bacteria</taxon>
        <taxon>Bacillati</taxon>
        <taxon>Mycoplasmatota</taxon>
        <taxon>Mycoplasmoidales</taxon>
        <taxon>Metamycoplasmataceae</taxon>
        <taxon>Mesomycoplasma</taxon>
    </lineage>
</organism>
<keyword evidence="1" id="KW-0812">Transmembrane</keyword>
<proteinExistence type="predicted"/>
<feature type="transmembrane region" description="Helical" evidence="1">
    <location>
        <begin position="12"/>
        <end position="33"/>
    </location>
</feature>
<dbReference type="KEGG" id="mhp:MHP7448_0707"/>
<evidence type="ECO:0008006" key="4">
    <source>
        <dbReference type="Google" id="ProtNLM"/>
    </source>
</evidence>
<keyword evidence="1" id="KW-0472">Membrane</keyword>
<gene>
    <name evidence="2" type="ordered locus">MHP7448_0707</name>
</gene>
<dbReference type="Proteomes" id="UP000000553">
    <property type="component" value="Chromosome"/>
</dbReference>
<dbReference type="EMBL" id="AE017244">
    <property type="protein sequence ID" value="ABP01122.1"/>
    <property type="molecule type" value="Genomic_DNA"/>
</dbReference>
<feature type="transmembrane region" description="Helical" evidence="1">
    <location>
        <begin position="39"/>
        <end position="63"/>
    </location>
</feature>